<dbReference type="OrthoDB" id="5344006at2759"/>
<keyword evidence="3" id="KW-1185">Reference proteome</keyword>
<name>S8B518_PENO1</name>
<dbReference type="Proteomes" id="UP000019376">
    <property type="component" value="Unassembled WGS sequence"/>
</dbReference>
<evidence type="ECO:0000313" key="3">
    <source>
        <dbReference type="Proteomes" id="UP000019376"/>
    </source>
</evidence>
<protein>
    <recommendedName>
        <fullName evidence="4">MARVEL domain-containing protein</fullName>
    </recommendedName>
</protein>
<dbReference type="HOGENOM" id="CLU_082475_1_0_1"/>
<dbReference type="AlphaFoldDB" id="S8B518"/>
<gene>
    <name evidence="2" type="ORF">PDE_08890</name>
</gene>
<evidence type="ECO:0000313" key="2">
    <source>
        <dbReference type="EMBL" id="EPS33928.1"/>
    </source>
</evidence>
<feature type="transmembrane region" description="Helical" evidence="1">
    <location>
        <begin position="49"/>
        <end position="73"/>
    </location>
</feature>
<dbReference type="eggNOG" id="ENOG502SNDB">
    <property type="taxonomic scope" value="Eukaryota"/>
</dbReference>
<keyword evidence="1" id="KW-0472">Membrane</keyword>
<proteinExistence type="predicted"/>
<evidence type="ECO:0000256" key="1">
    <source>
        <dbReference type="SAM" id="Phobius"/>
    </source>
</evidence>
<reference evidence="2 3" key="1">
    <citation type="journal article" date="2013" name="PLoS ONE">
        <title>Genomic and secretomic analyses reveal unique features of the lignocellulolytic enzyme system of Penicillium decumbens.</title>
        <authorList>
            <person name="Liu G."/>
            <person name="Zhang L."/>
            <person name="Wei X."/>
            <person name="Zou G."/>
            <person name="Qin Y."/>
            <person name="Ma L."/>
            <person name="Li J."/>
            <person name="Zheng H."/>
            <person name="Wang S."/>
            <person name="Wang C."/>
            <person name="Xun L."/>
            <person name="Zhao G.-P."/>
            <person name="Zhou Z."/>
            <person name="Qu Y."/>
        </authorList>
    </citation>
    <scope>NUCLEOTIDE SEQUENCE [LARGE SCALE GENOMIC DNA]</scope>
    <source>
        <strain evidence="3">114-2 / CGMCC 5302</strain>
    </source>
</reference>
<evidence type="ECO:0008006" key="4">
    <source>
        <dbReference type="Google" id="ProtNLM"/>
    </source>
</evidence>
<feature type="transmembrane region" description="Helical" evidence="1">
    <location>
        <begin position="85"/>
        <end position="113"/>
    </location>
</feature>
<accession>S8B518</accession>
<dbReference type="EMBL" id="KB644415">
    <property type="protein sequence ID" value="EPS33928.1"/>
    <property type="molecule type" value="Genomic_DNA"/>
</dbReference>
<keyword evidence="1" id="KW-0812">Transmembrane</keyword>
<keyword evidence="1" id="KW-1133">Transmembrane helix</keyword>
<organism evidence="2 3">
    <name type="scientific">Penicillium oxalicum (strain 114-2 / CGMCC 5302)</name>
    <name type="common">Penicillium decumbens</name>
    <dbReference type="NCBI Taxonomy" id="933388"/>
    <lineage>
        <taxon>Eukaryota</taxon>
        <taxon>Fungi</taxon>
        <taxon>Dikarya</taxon>
        <taxon>Ascomycota</taxon>
        <taxon>Pezizomycotina</taxon>
        <taxon>Eurotiomycetes</taxon>
        <taxon>Eurotiomycetidae</taxon>
        <taxon>Eurotiales</taxon>
        <taxon>Aspergillaceae</taxon>
        <taxon>Penicillium</taxon>
    </lineage>
</organism>
<dbReference type="PhylomeDB" id="S8B518"/>
<sequence>MRSRASVKPSDYPSLPFHGIRSIIFLSSLVVAIILATFTYHLHADGYKLPFAFLILLLAAVLSLLTIITTALVNCTCRLSPKLSLFTNILPLIIWLLALAILSYSMSGTILTACTTEYWATATGISVCRTYKALFAFTVLSTVGHIAAIWLDVVVRRRQTRLGAYDPMASTATVGEDPWDVKLVERRDSAVGGQYDGVPPPREIGDGASRMRFQNGYHHPAEQTGYDPAAYR</sequence>
<feature type="transmembrane region" description="Helical" evidence="1">
    <location>
        <begin position="133"/>
        <end position="155"/>
    </location>
</feature>
<feature type="transmembrane region" description="Helical" evidence="1">
    <location>
        <begin position="20"/>
        <end position="43"/>
    </location>
</feature>